<dbReference type="FunFam" id="1.20.120.1200:FF:000008">
    <property type="entry name" value="NADH-ubiquinone oxidoreductase chain 6"/>
    <property type="match status" value="1"/>
</dbReference>
<reference evidence="3" key="1">
    <citation type="submission" date="2018-09" db="EMBL/GenBank/DDBJ databases">
        <title>The complete mitochondrial genome of Ilyonectria sp. (Hypocreales: Hypocreomycetidae).</title>
        <authorList>
            <person name="Yang M."/>
            <person name="Chen C."/>
            <person name="Liu C."/>
        </authorList>
    </citation>
    <scope>NUCLEOTIDE SEQUENCE</scope>
    <source>
        <strain evidence="3">S56</strain>
    </source>
</reference>
<geneLocation type="mitochondrion" evidence="3"/>
<dbReference type="GO" id="GO:0008137">
    <property type="term" value="F:NADH dehydrogenase (ubiquinone) activity"/>
    <property type="evidence" value="ECO:0007669"/>
    <property type="project" value="UniProtKB-UniRule"/>
</dbReference>
<keyword evidence="2" id="KW-1278">Translocase</keyword>
<keyword evidence="2" id="KW-0813">Transport</keyword>
<protein>
    <recommendedName>
        <fullName evidence="2">NADH-ubiquinone oxidoreductase chain 6</fullName>
        <ecNumber evidence="2">7.1.1.2</ecNumber>
    </recommendedName>
</protein>
<keyword evidence="2" id="KW-1133">Transmembrane helix</keyword>
<evidence type="ECO:0000256" key="2">
    <source>
        <dbReference type="RuleBase" id="RU004430"/>
    </source>
</evidence>
<keyword evidence="2" id="KW-0249">Electron transport</keyword>
<gene>
    <name evidence="3" type="primary">nad6</name>
</gene>
<feature type="transmembrane region" description="Helical" evidence="2">
    <location>
        <begin position="15"/>
        <end position="37"/>
    </location>
</feature>
<name>A0A4Y5UZ42_9HYPO</name>
<dbReference type="InterPro" id="IPR042106">
    <property type="entry name" value="Nuo/plastoQ_OxRdtase_6_NuoJ"/>
</dbReference>
<keyword evidence="1 2" id="KW-0496">Mitochondrion</keyword>
<dbReference type="Gene3D" id="1.20.120.1200">
    <property type="entry name" value="NADH-ubiquinone/plastoquinone oxidoreductase chain 6, subunit NuoJ"/>
    <property type="match status" value="1"/>
</dbReference>
<comment type="subcellular location">
    <subcellularLocation>
        <location evidence="2">Mitochondrion membrane</location>
        <topology evidence="2">Multi-pass membrane protein</topology>
    </subcellularLocation>
</comment>
<accession>A0A4Y5UZ42</accession>
<keyword evidence="2" id="KW-0472">Membrane</keyword>
<dbReference type="InterPro" id="IPR001457">
    <property type="entry name" value="NADH_UbQ/plastoQ_OxRdtase_su6"/>
</dbReference>
<dbReference type="GO" id="GO:0031966">
    <property type="term" value="C:mitochondrial membrane"/>
    <property type="evidence" value="ECO:0007669"/>
    <property type="project" value="UniProtKB-SubCell"/>
</dbReference>
<dbReference type="PANTHER" id="PTHR33269:SF17">
    <property type="entry name" value="NADH-UBIQUINONE OXIDOREDUCTASE CHAIN 6"/>
    <property type="match status" value="1"/>
</dbReference>
<dbReference type="PANTHER" id="PTHR33269">
    <property type="entry name" value="NADH-UBIQUINONE OXIDOREDUCTASE CHAIN 6"/>
    <property type="match status" value="1"/>
</dbReference>
<comment type="function">
    <text evidence="2">Core subunit of the mitochondrial membrane respiratory chain NADH dehydrogenase (Complex I) which catalyzes electron transfer from NADH through the respiratory chain, using ubiquinone as an electron acceptor. Essential for the catalytic activity and assembly of complex I.</text>
</comment>
<feature type="transmembrane region" description="Helical" evidence="2">
    <location>
        <begin position="103"/>
        <end position="126"/>
    </location>
</feature>
<feature type="transmembrane region" description="Helical" evidence="2">
    <location>
        <begin position="72"/>
        <end position="91"/>
    </location>
</feature>
<dbReference type="EMBL" id="MH924828">
    <property type="protein sequence ID" value="QDD68326.1"/>
    <property type="molecule type" value="Genomic_DNA"/>
</dbReference>
<evidence type="ECO:0000256" key="1">
    <source>
        <dbReference type="ARBA" id="ARBA00023128"/>
    </source>
</evidence>
<feature type="transmembrane region" description="Helical" evidence="2">
    <location>
        <begin position="203"/>
        <end position="224"/>
    </location>
</feature>
<evidence type="ECO:0000313" key="3">
    <source>
        <dbReference type="EMBL" id="QDD68326.1"/>
    </source>
</evidence>
<dbReference type="AlphaFoldDB" id="A0A4Y5UZ42"/>
<keyword evidence="2" id="KW-0830">Ubiquinone</keyword>
<feature type="transmembrane region" description="Helical" evidence="2">
    <location>
        <begin position="44"/>
        <end position="66"/>
    </location>
</feature>
<keyword evidence="2" id="KW-0679">Respiratory chain</keyword>
<sequence length="231" mass="25559">MDQLLTVYELFTNGYLTGSLDIISILALLCGISIIINKNPIVSIIFLIGLFASISTYLILLGLTFIGLSYLIVYIGAVSILFLFILMLINIRTSELQSNNRNSIPLGLFITVLFNCTLFQLLPYYMAILNNYNNKLNNILYYLPLGAASSKHNDVINLAGASKALSTNNVNVMFVSSSNWDGNMAETSHISAIGNILYTSYNMWIFIASFILLLAMVGAIIITIKTEKKEN</sequence>
<keyword evidence="2" id="KW-0520">NAD</keyword>
<organism evidence="3">
    <name type="scientific">Ilyonectria sp</name>
    <dbReference type="NCBI Taxonomy" id="1755430"/>
    <lineage>
        <taxon>Eukaryota</taxon>
        <taxon>Fungi</taxon>
        <taxon>Dikarya</taxon>
        <taxon>Ascomycota</taxon>
        <taxon>Pezizomycotina</taxon>
        <taxon>Sordariomycetes</taxon>
        <taxon>Hypocreomycetidae</taxon>
        <taxon>Hypocreales</taxon>
        <taxon>Nectriaceae</taxon>
        <taxon>Ilyonectria</taxon>
    </lineage>
</organism>
<proteinExistence type="inferred from homology"/>
<dbReference type="Pfam" id="PF00499">
    <property type="entry name" value="Oxidored_q3"/>
    <property type="match status" value="1"/>
</dbReference>
<comment type="similarity">
    <text evidence="2">Belongs to the complex I subunit 6 family.</text>
</comment>
<keyword evidence="2" id="KW-0812">Transmembrane</keyword>
<dbReference type="EC" id="7.1.1.2" evidence="2"/>
<comment type="catalytic activity">
    <reaction evidence="2">
        <text>a ubiquinone + NADH + 5 H(+)(in) = a ubiquinol + NAD(+) + 4 H(+)(out)</text>
        <dbReference type="Rhea" id="RHEA:29091"/>
        <dbReference type="Rhea" id="RHEA-COMP:9565"/>
        <dbReference type="Rhea" id="RHEA-COMP:9566"/>
        <dbReference type="ChEBI" id="CHEBI:15378"/>
        <dbReference type="ChEBI" id="CHEBI:16389"/>
        <dbReference type="ChEBI" id="CHEBI:17976"/>
        <dbReference type="ChEBI" id="CHEBI:57540"/>
        <dbReference type="ChEBI" id="CHEBI:57945"/>
        <dbReference type="EC" id="7.1.1.2"/>
    </reaction>
</comment>